<dbReference type="PANTHER" id="PTHR17453:SF0">
    <property type="entry name" value="SIGNAL RECOGNITION PARTICLE 19 KDA PROTEIN"/>
    <property type="match status" value="1"/>
</dbReference>
<feature type="compositionally biased region" description="Acidic residues" evidence="5">
    <location>
        <begin position="9"/>
        <end position="20"/>
    </location>
</feature>
<proteinExistence type="predicted"/>
<keyword evidence="7" id="KW-1185">Reference proteome</keyword>
<dbReference type="EMBL" id="CP055902">
    <property type="protein sequence ID" value="QKX61590.1"/>
    <property type="molecule type" value="Genomic_DNA"/>
</dbReference>
<dbReference type="Proteomes" id="UP000509510">
    <property type="component" value="Chromosome V"/>
</dbReference>
<feature type="compositionally biased region" description="Pro residues" evidence="5">
    <location>
        <begin position="34"/>
        <end position="48"/>
    </location>
</feature>
<feature type="region of interest" description="Disordered" evidence="5">
    <location>
        <begin position="1"/>
        <end position="52"/>
    </location>
</feature>
<keyword evidence="4" id="KW-0687">Ribonucleoprotein</keyword>
<dbReference type="KEGG" id="trg:TRUGW13939_08742"/>
<dbReference type="RefSeq" id="XP_035347764.1">
    <property type="nucleotide sequence ID" value="XM_035491871.1"/>
</dbReference>
<dbReference type="PANTHER" id="PTHR17453">
    <property type="entry name" value="SIGNAL RECOGNITION PARTICLE 19 KD PROTEIN"/>
    <property type="match status" value="1"/>
</dbReference>
<dbReference type="OrthoDB" id="2190947at2759"/>
<dbReference type="Gene3D" id="3.30.56.30">
    <property type="entry name" value="Signal recognition particle, SRP19-like subunit"/>
    <property type="match status" value="1"/>
</dbReference>
<dbReference type="SUPFAM" id="SSF69695">
    <property type="entry name" value="SRP19"/>
    <property type="match status" value="1"/>
</dbReference>
<evidence type="ECO:0000256" key="3">
    <source>
        <dbReference type="ARBA" id="ARBA00023135"/>
    </source>
</evidence>
<organism evidence="6 7">
    <name type="scientific">Talaromyces rugulosus</name>
    <name type="common">Penicillium rugulosum</name>
    <dbReference type="NCBI Taxonomy" id="121627"/>
    <lineage>
        <taxon>Eukaryota</taxon>
        <taxon>Fungi</taxon>
        <taxon>Dikarya</taxon>
        <taxon>Ascomycota</taxon>
        <taxon>Pezizomycotina</taxon>
        <taxon>Eurotiomycetes</taxon>
        <taxon>Eurotiomycetidae</taxon>
        <taxon>Eurotiales</taxon>
        <taxon>Trichocomaceae</taxon>
        <taxon>Talaromyces</taxon>
        <taxon>Talaromyces sect. Islandici</taxon>
    </lineage>
</organism>
<evidence type="ECO:0000256" key="4">
    <source>
        <dbReference type="ARBA" id="ARBA00023274"/>
    </source>
</evidence>
<evidence type="ECO:0000313" key="7">
    <source>
        <dbReference type="Proteomes" id="UP000509510"/>
    </source>
</evidence>
<dbReference type="FunFam" id="3.30.56.30:FF:000003">
    <property type="entry name" value="Signal recognition particle SEC65 subunit"/>
    <property type="match status" value="1"/>
</dbReference>
<dbReference type="GO" id="GO:0005786">
    <property type="term" value="C:signal recognition particle, endoplasmic reticulum targeting"/>
    <property type="evidence" value="ECO:0007669"/>
    <property type="project" value="UniProtKB-KW"/>
</dbReference>
<dbReference type="GO" id="GO:0008312">
    <property type="term" value="F:7S RNA binding"/>
    <property type="evidence" value="ECO:0007669"/>
    <property type="project" value="InterPro"/>
</dbReference>
<dbReference type="GO" id="GO:0006617">
    <property type="term" value="P:SRP-dependent cotranslational protein targeting to membrane, signal sequence recognition"/>
    <property type="evidence" value="ECO:0007669"/>
    <property type="project" value="TreeGrafter"/>
</dbReference>
<evidence type="ECO:0000256" key="2">
    <source>
        <dbReference type="ARBA" id="ARBA00022490"/>
    </source>
</evidence>
<feature type="compositionally biased region" description="Gly residues" evidence="5">
    <location>
        <begin position="237"/>
        <end position="246"/>
    </location>
</feature>
<feature type="compositionally biased region" description="Basic residues" evidence="5">
    <location>
        <begin position="249"/>
        <end position="259"/>
    </location>
</feature>
<accession>A0A7H8R5E8</accession>
<protein>
    <submittedName>
        <fullName evidence="6">Uncharacterized protein</fullName>
    </submittedName>
</protein>
<reference evidence="7" key="1">
    <citation type="submission" date="2020-06" db="EMBL/GenBank/DDBJ databases">
        <title>A chromosome-scale genome assembly of Talaromyces rugulosus W13939.</title>
        <authorList>
            <person name="Wang B."/>
            <person name="Guo L."/>
            <person name="Ye K."/>
            <person name="Wang L."/>
        </authorList>
    </citation>
    <scope>NUCLEOTIDE SEQUENCE [LARGE SCALE GENOMIC DNA]</scope>
    <source>
        <strain evidence="7">W13939</strain>
    </source>
</reference>
<feature type="compositionally biased region" description="Low complexity" evidence="5">
    <location>
        <begin position="226"/>
        <end position="236"/>
    </location>
</feature>
<gene>
    <name evidence="6" type="ORF">TRUGW13939_08742</name>
</gene>
<dbReference type="InterPro" id="IPR036521">
    <property type="entry name" value="SRP19-like_sf"/>
</dbReference>
<feature type="region of interest" description="Disordered" evidence="5">
    <location>
        <begin position="226"/>
        <end position="259"/>
    </location>
</feature>
<evidence type="ECO:0000313" key="6">
    <source>
        <dbReference type="EMBL" id="QKX61590.1"/>
    </source>
</evidence>
<dbReference type="Pfam" id="PF01922">
    <property type="entry name" value="SRP19"/>
    <property type="match status" value="1"/>
</dbReference>
<sequence>MSRRAQVEEVSDSDPEEVAPSDDPGDHIISPSIMHPPPEMASRPPPQAPQDVPKHFHALYAVYFDKTRSRAEGRQVSSKLAVENPLARDILDACQQLGLRVGFEPEKLHPKDWANPGRVRVQLKDEDGDLLNERVKNKHHLQILVAKFLQAHPTTEKSPYRLRIHGLPMPDKLPGAPAAPKGWKIGKILPIHSPAYSGGGVSDNPFKEAMAEMEKMGGMPGMPGMPAGLPGMPPGMMGMGEPSGGGEAKKKKEKKKGKA</sequence>
<keyword evidence="2" id="KW-0963">Cytoplasm</keyword>
<dbReference type="AlphaFoldDB" id="A0A7H8R5E8"/>
<evidence type="ECO:0000256" key="1">
    <source>
        <dbReference type="ARBA" id="ARBA00004496"/>
    </source>
</evidence>
<name>A0A7H8R5E8_TALRU</name>
<dbReference type="InterPro" id="IPR002778">
    <property type="entry name" value="Signal_recog_particle_SRP19"/>
</dbReference>
<comment type="subcellular location">
    <subcellularLocation>
        <location evidence="1">Cytoplasm</location>
    </subcellularLocation>
</comment>
<dbReference type="GeneID" id="55996230"/>
<keyword evidence="3" id="KW-0733">Signal recognition particle</keyword>
<evidence type="ECO:0000256" key="5">
    <source>
        <dbReference type="SAM" id="MobiDB-lite"/>
    </source>
</evidence>